<reference evidence="2 3" key="1">
    <citation type="submission" date="2021-03" db="EMBL/GenBank/DDBJ databases">
        <title>Genomic Encyclopedia of Type Strains, Phase IV (KMG-IV): sequencing the most valuable type-strain genomes for metagenomic binning, comparative biology and taxonomic classification.</title>
        <authorList>
            <person name="Goeker M."/>
        </authorList>
    </citation>
    <scope>NUCLEOTIDE SEQUENCE [LARGE SCALE GENOMIC DNA]</scope>
    <source>
        <strain evidence="2 3">DSM 15596</strain>
    </source>
</reference>
<feature type="transmembrane region" description="Helical" evidence="1">
    <location>
        <begin position="82"/>
        <end position="100"/>
    </location>
</feature>
<accession>A0ABS4FDU4</accession>
<name>A0ABS4FDU4_9BACL</name>
<sequence>MAKLGSAMLEIVRMMVLFMLSTAIITNIELAVLQSWVLWKDYYILFLFLGNVLGFMVLYRNRLQFGGWYRSKATQRRMSRQMTAVTITAAAVMIALPVILDLLGRLA</sequence>
<keyword evidence="1" id="KW-0812">Transmembrane</keyword>
<dbReference type="EMBL" id="JAGGKI010000009">
    <property type="protein sequence ID" value="MBP1894416.1"/>
    <property type="molecule type" value="Genomic_DNA"/>
</dbReference>
<evidence type="ECO:0008006" key="4">
    <source>
        <dbReference type="Google" id="ProtNLM"/>
    </source>
</evidence>
<dbReference type="GeneID" id="95405459"/>
<keyword evidence="1" id="KW-1133">Transmembrane helix</keyword>
<protein>
    <recommendedName>
        <fullName evidence="4">DUF3899 domain-containing protein</fullName>
    </recommendedName>
</protein>
<feature type="transmembrane region" description="Helical" evidence="1">
    <location>
        <begin position="12"/>
        <end position="36"/>
    </location>
</feature>
<evidence type="ECO:0000313" key="2">
    <source>
        <dbReference type="EMBL" id="MBP1894416.1"/>
    </source>
</evidence>
<feature type="transmembrane region" description="Helical" evidence="1">
    <location>
        <begin position="42"/>
        <end position="61"/>
    </location>
</feature>
<evidence type="ECO:0000256" key="1">
    <source>
        <dbReference type="SAM" id="Phobius"/>
    </source>
</evidence>
<proteinExistence type="predicted"/>
<evidence type="ECO:0000313" key="3">
    <source>
        <dbReference type="Proteomes" id="UP000706926"/>
    </source>
</evidence>
<dbReference type="RefSeq" id="WP_007128557.1">
    <property type="nucleotide sequence ID" value="NZ_BOSA01000021.1"/>
</dbReference>
<gene>
    <name evidence="2" type="ORF">J2Z18_003521</name>
</gene>
<keyword evidence="3" id="KW-1185">Reference proteome</keyword>
<organism evidence="2 3">
    <name type="scientific">Paenibacillus lactis</name>
    <dbReference type="NCBI Taxonomy" id="228574"/>
    <lineage>
        <taxon>Bacteria</taxon>
        <taxon>Bacillati</taxon>
        <taxon>Bacillota</taxon>
        <taxon>Bacilli</taxon>
        <taxon>Bacillales</taxon>
        <taxon>Paenibacillaceae</taxon>
        <taxon>Paenibacillus</taxon>
    </lineage>
</organism>
<keyword evidence="1" id="KW-0472">Membrane</keyword>
<comment type="caution">
    <text evidence="2">The sequence shown here is derived from an EMBL/GenBank/DDBJ whole genome shotgun (WGS) entry which is preliminary data.</text>
</comment>
<dbReference type="Proteomes" id="UP000706926">
    <property type="component" value="Unassembled WGS sequence"/>
</dbReference>